<dbReference type="PANTHER" id="PTHR20836">
    <property type="entry name" value="DIHYDRODIPICOLINATE REDUCTASE"/>
    <property type="match status" value="1"/>
</dbReference>
<comment type="catalytic activity">
    <reaction evidence="12">
        <text>(S)-2,3,4,5-tetrahydrodipicolinate + NAD(+) + H2O = (2S,4S)-4-hydroxy-2,3,4,5-tetrahydrodipicolinate + NADH + H(+)</text>
        <dbReference type="Rhea" id="RHEA:35323"/>
        <dbReference type="ChEBI" id="CHEBI:15377"/>
        <dbReference type="ChEBI" id="CHEBI:15378"/>
        <dbReference type="ChEBI" id="CHEBI:16845"/>
        <dbReference type="ChEBI" id="CHEBI:57540"/>
        <dbReference type="ChEBI" id="CHEBI:57945"/>
        <dbReference type="ChEBI" id="CHEBI:67139"/>
        <dbReference type="EC" id="1.17.1.8"/>
    </reaction>
</comment>
<reference evidence="16 17" key="1">
    <citation type="submission" date="2019-03" db="EMBL/GenBank/DDBJ databases">
        <title>Genomics of glacier-inhabiting Cryobacterium strains.</title>
        <authorList>
            <person name="Liu Q."/>
            <person name="Xin Y.-H."/>
        </authorList>
    </citation>
    <scope>NUCLEOTIDE SEQUENCE [LARGE SCALE GENOMIC DNA]</scope>
    <source>
        <strain evidence="16 17">TMT1-23-1</strain>
    </source>
</reference>
<evidence type="ECO:0000313" key="16">
    <source>
        <dbReference type="EMBL" id="TFD05313.1"/>
    </source>
</evidence>
<keyword evidence="7" id="KW-0520">NAD</keyword>
<evidence type="ECO:0000256" key="6">
    <source>
        <dbReference type="ARBA" id="ARBA00023002"/>
    </source>
</evidence>
<evidence type="ECO:0000256" key="1">
    <source>
        <dbReference type="ARBA" id="ARBA00006642"/>
    </source>
</evidence>
<evidence type="ECO:0000259" key="15">
    <source>
        <dbReference type="Pfam" id="PF05173"/>
    </source>
</evidence>
<dbReference type="EMBL" id="SOGQ01000009">
    <property type="protein sequence ID" value="TFD05313.1"/>
    <property type="molecule type" value="Genomic_DNA"/>
</dbReference>
<comment type="catalytic activity">
    <reaction evidence="11">
        <text>(S)-2,3,4,5-tetrahydrodipicolinate + NADP(+) + H2O = (2S,4S)-4-hydroxy-2,3,4,5-tetrahydrodipicolinate + NADPH + H(+)</text>
        <dbReference type="Rhea" id="RHEA:35331"/>
        <dbReference type="ChEBI" id="CHEBI:15377"/>
        <dbReference type="ChEBI" id="CHEBI:15378"/>
        <dbReference type="ChEBI" id="CHEBI:16845"/>
        <dbReference type="ChEBI" id="CHEBI:57783"/>
        <dbReference type="ChEBI" id="CHEBI:58349"/>
        <dbReference type="ChEBI" id="CHEBI:67139"/>
        <dbReference type="EC" id="1.17.1.8"/>
    </reaction>
</comment>
<dbReference type="InterPro" id="IPR036291">
    <property type="entry name" value="NAD(P)-bd_dom_sf"/>
</dbReference>
<keyword evidence="3" id="KW-0028">Amino-acid biosynthesis</keyword>
<dbReference type="NCBIfam" id="TIGR00036">
    <property type="entry name" value="dapB"/>
    <property type="match status" value="1"/>
</dbReference>
<feature type="domain" description="Dihydrodipicolinate reductase N-terminal" evidence="14">
    <location>
        <begin position="4"/>
        <end position="105"/>
    </location>
</feature>
<protein>
    <recommendedName>
        <fullName evidence="10 13">4-hydroxy-tetrahydrodipicolinate reductase</fullName>
        <ecNumber evidence="10 13">1.17.1.8</ecNumber>
    </recommendedName>
</protein>
<dbReference type="Pfam" id="PF05173">
    <property type="entry name" value="DapB_C"/>
    <property type="match status" value="1"/>
</dbReference>
<sequence>MKTRVAIVGVSGTMGRLVSGLVEQSEEYELVAGLNSKSDLSEMLGAEIVIDLTLPGVSQGVVDFAVDHGLRVLVGTSGWSQNRIDALTGRLAGQSEVGVVIIPNFSMGSVIATGLSVLVARFFDSIEIVEAHQAGKVDSPSGTAVRTAELIGRARSEIGPVSAPHTDQRARGQQVSSIPVHSLRVDGMLARQDVLFGGAGETVTISHNTLSAASYERGILLALAATRTAVGVTVGLDQIIDLGLGAPSTGAAAQTGAATATAEAAR</sequence>
<proteinExistence type="inferred from homology"/>
<evidence type="ECO:0000313" key="17">
    <source>
        <dbReference type="Proteomes" id="UP000297853"/>
    </source>
</evidence>
<keyword evidence="6 16" id="KW-0560">Oxidoreductase</keyword>
<dbReference type="InterPro" id="IPR022663">
    <property type="entry name" value="DapB_C"/>
</dbReference>
<gene>
    <name evidence="16" type="ORF">E3T28_00825</name>
</gene>
<evidence type="ECO:0000256" key="11">
    <source>
        <dbReference type="ARBA" id="ARBA00049080"/>
    </source>
</evidence>
<evidence type="ECO:0000256" key="9">
    <source>
        <dbReference type="ARBA" id="ARBA00037922"/>
    </source>
</evidence>
<evidence type="ECO:0000259" key="14">
    <source>
        <dbReference type="Pfam" id="PF01113"/>
    </source>
</evidence>
<comment type="pathway">
    <text evidence="9">Amino-acid biosynthesis; L-lysine biosynthesis via DAP pathway; (S)-tetrahydrodipicolinate from L-aspartate: step 4/4.</text>
</comment>
<evidence type="ECO:0000256" key="13">
    <source>
        <dbReference type="NCBIfam" id="TIGR00036"/>
    </source>
</evidence>
<evidence type="ECO:0000256" key="3">
    <source>
        <dbReference type="ARBA" id="ARBA00022605"/>
    </source>
</evidence>
<evidence type="ECO:0000256" key="5">
    <source>
        <dbReference type="ARBA" id="ARBA00022915"/>
    </source>
</evidence>
<evidence type="ECO:0000256" key="10">
    <source>
        <dbReference type="ARBA" id="ARBA00038983"/>
    </source>
</evidence>
<dbReference type="Proteomes" id="UP000297853">
    <property type="component" value="Unassembled WGS sequence"/>
</dbReference>
<dbReference type="Gene3D" id="3.40.50.720">
    <property type="entry name" value="NAD(P)-binding Rossmann-like Domain"/>
    <property type="match status" value="1"/>
</dbReference>
<evidence type="ECO:0000256" key="7">
    <source>
        <dbReference type="ARBA" id="ARBA00023027"/>
    </source>
</evidence>
<dbReference type="InterPro" id="IPR022664">
    <property type="entry name" value="DapB_N_CS"/>
</dbReference>
<dbReference type="Gene3D" id="3.30.360.10">
    <property type="entry name" value="Dihydrodipicolinate Reductase, domain 2"/>
    <property type="match status" value="1"/>
</dbReference>
<name>A0ABY2JK50_9MICO</name>
<dbReference type="SUPFAM" id="SSF55347">
    <property type="entry name" value="Glyceraldehyde-3-phosphate dehydrogenase-like, C-terminal domain"/>
    <property type="match status" value="1"/>
</dbReference>
<keyword evidence="5" id="KW-0220">Diaminopimelate biosynthesis</keyword>
<keyword evidence="2" id="KW-0963">Cytoplasm</keyword>
<keyword evidence="8" id="KW-0457">Lysine biosynthesis</keyword>
<dbReference type="GO" id="GO:0008839">
    <property type="term" value="F:4-hydroxy-tetrahydrodipicolinate reductase"/>
    <property type="evidence" value="ECO:0007669"/>
    <property type="project" value="UniProtKB-EC"/>
</dbReference>
<comment type="caution">
    <text evidence="16">The sequence shown here is derived from an EMBL/GenBank/DDBJ whole genome shotgun (WGS) entry which is preliminary data.</text>
</comment>
<keyword evidence="4" id="KW-0521">NADP</keyword>
<evidence type="ECO:0000256" key="4">
    <source>
        <dbReference type="ARBA" id="ARBA00022857"/>
    </source>
</evidence>
<organism evidence="16 17">
    <name type="scientific">Cryobacterium sinapicolor</name>
    <dbReference type="NCBI Taxonomy" id="1259236"/>
    <lineage>
        <taxon>Bacteria</taxon>
        <taxon>Bacillati</taxon>
        <taxon>Actinomycetota</taxon>
        <taxon>Actinomycetes</taxon>
        <taxon>Micrococcales</taxon>
        <taxon>Microbacteriaceae</taxon>
        <taxon>Cryobacterium</taxon>
    </lineage>
</organism>
<dbReference type="InterPro" id="IPR000846">
    <property type="entry name" value="DapB_N"/>
</dbReference>
<accession>A0ABY2JK50</accession>
<dbReference type="InterPro" id="IPR023940">
    <property type="entry name" value="DHDPR_bac"/>
</dbReference>
<dbReference type="Pfam" id="PF01113">
    <property type="entry name" value="DapB_N"/>
    <property type="match status" value="1"/>
</dbReference>
<dbReference type="PANTHER" id="PTHR20836:SF0">
    <property type="entry name" value="4-HYDROXY-TETRAHYDRODIPICOLINATE REDUCTASE 1, CHLOROPLASTIC-RELATED"/>
    <property type="match status" value="1"/>
</dbReference>
<evidence type="ECO:0000256" key="2">
    <source>
        <dbReference type="ARBA" id="ARBA00022490"/>
    </source>
</evidence>
<evidence type="ECO:0000256" key="12">
    <source>
        <dbReference type="ARBA" id="ARBA00049396"/>
    </source>
</evidence>
<keyword evidence="17" id="KW-1185">Reference proteome</keyword>
<feature type="domain" description="Dihydrodipicolinate reductase C-terminal" evidence="15">
    <location>
        <begin position="115"/>
        <end position="228"/>
    </location>
</feature>
<dbReference type="EC" id="1.17.1.8" evidence="10 13"/>
<dbReference type="PIRSF" id="PIRSF000161">
    <property type="entry name" value="DHPR"/>
    <property type="match status" value="1"/>
</dbReference>
<comment type="similarity">
    <text evidence="1">Belongs to the DapB family.</text>
</comment>
<dbReference type="SUPFAM" id="SSF51735">
    <property type="entry name" value="NAD(P)-binding Rossmann-fold domains"/>
    <property type="match status" value="1"/>
</dbReference>
<evidence type="ECO:0000256" key="8">
    <source>
        <dbReference type="ARBA" id="ARBA00023154"/>
    </source>
</evidence>
<dbReference type="PROSITE" id="PS01298">
    <property type="entry name" value="DAPB"/>
    <property type="match status" value="1"/>
</dbReference>
<dbReference type="RefSeq" id="WP_134426972.1">
    <property type="nucleotide sequence ID" value="NZ_SOGQ01000009.1"/>
</dbReference>